<evidence type="ECO:0000313" key="5">
    <source>
        <dbReference type="Proteomes" id="UP000703269"/>
    </source>
</evidence>
<dbReference type="Pfam" id="PF20639">
    <property type="entry name" value="Rrn6_K-rich"/>
    <property type="match status" value="1"/>
</dbReference>
<feature type="domain" description="RRN6 K-rich C-terminal" evidence="3">
    <location>
        <begin position="766"/>
        <end position="902"/>
    </location>
</feature>
<protein>
    <submittedName>
        <fullName evidence="4">Uncharacterized protein</fullName>
    </submittedName>
</protein>
<feature type="domain" description="RRN6 beta-propeller" evidence="2">
    <location>
        <begin position="307"/>
        <end position="433"/>
    </location>
</feature>
<dbReference type="InterPro" id="IPR019350">
    <property type="entry name" value="RNA_pol_I-sp_TIF_RRN6-like"/>
</dbReference>
<sequence length="902" mass="99500">MDHWPGSSRTHAASAVRKGRPRKEERNKALDGSEAYPVVDHGSLTAANLVRKGRHLEWSTLFNNTAERRLTARNDAAKIFPASRAQQPTETRVNIKHQAEQGANFLRTHYPDVDIASELIREELEETTRLISELDTFDPYAGNLLSVVSCGTRTGRNASFLAFPTGQTGCDLNISLITYTKRSSTLFKPSASPVLSFETPIQQILSCPAYTSARQETMVAVRSGGGTKLFNVEFKPNMLLSVATKEIGAFTRAGTGNRRAVDLLFHAQTVADLSLLAINDAGSIFRTNLQSAEGKMVPACTRPAASEQDPFWRLGSLSDSNTCLVLSTKRLESIDFRSPDSPLSLATTNSPKTAFTSVEGLGLDKMVRVVSTDEITWIDQRFPLRPVFGVKHYRQWDRTLRAQSLAFGKAPMTFLTSSQNGLVTVYDVSQGDDKFAHLNGLPYTLPHIPVIGGRRVGHAVFRHPNDPFDSTALVLQLSDRGSLHRLDVVLGSDERASEGFSRTHEWSHEVLDLDNEAQSAVADEGQFSGRAFTEVDMEPMYKRIYGMDGHQPPADDPDTFYDTLDALPKFWRDAEAPIEQVLTTFDVAFRSGQDPNNPSRADFFTGSAINYRRGYRALIQDRMPSEELARRSAWHHDWTPTLRHFAPDFSSSAQKTHDTLKRYDLLVDDYRPGPSLRAEAEAREQLTLDLALASDVYAPHAVNQAEVDPLLDDALETMSRATEAMSIGIPEPPPVQFGFLRPEIRDHYGKAQAEQKAECPLGVRLLLSEWAVGADPHEYEYRDPYDNSEPPAAPGRPGKKVEKTAAAEAKAQPPRMPPVIATAPMAPPPIAASQSSRPRPPAQSQDTAPLHMGSQPTQFPPSSQPSQSQEMLFPSTQVLPGPFGGRPAPVKKKPAKKRMGGF</sequence>
<name>A0A9P3GBF8_9APHY</name>
<dbReference type="AlphaFoldDB" id="A0A9P3GBF8"/>
<proteinExistence type="predicted"/>
<feature type="region of interest" description="Disordered" evidence="1">
    <location>
        <begin position="781"/>
        <end position="902"/>
    </location>
</feature>
<dbReference type="PANTHER" id="PTHR28221:SF2">
    <property type="entry name" value="RNA POLYMERASE I-SPECIFIC TRANSCRIPTION INITIATION FACTOR RRN6"/>
    <property type="match status" value="1"/>
</dbReference>
<comment type="caution">
    <text evidence="4">The sequence shown here is derived from an EMBL/GenBank/DDBJ whole genome shotgun (WGS) entry which is preliminary data.</text>
</comment>
<feature type="compositionally biased region" description="Basic and acidic residues" evidence="1">
    <location>
        <begin position="22"/>
        <end position="31"/>
    </location>
</feature>
<evidence type="ECO:0000259" key="2">
    <source>
        <dbReference type="Pfam" id="PF10214"/>
    </source>
</evidence>
<accession>A0A9P3GBF8</accession>
<dbReference type="Pfam" id="PF10214">
    <property type="entry name" value="Rrn6_beta-prop"/>
    <property type="match status" value="1"/>
</dbReference>
<reference evidence="4 5" key="1">
    <citation type="submission" date="2021-08" db="EMBL/GenBank/DDBJ databases">
        <title>Draft Genome Sequence of Phanerochaete sordida strain YK-624.</title>
        <authorList>
            <person name="Mori T."/>
            <person name="Dohra H."/>
            <person name="Suzuki T."/>
            <person name="Kawagishi H."/>
            <person name="Hirai H."/>
        </authorList>
    </citation>
    <scope>NUCLEOTIDE SEQUENCE [LARGE SCALE GENOMIC DNA]</scope>
    <source>
        <strain evidence="4 5">YK-624</strain>
    </source>
</reference>
<dbReference type="OrthoDB" id="2382881at2759"/>
<keyword evidence="5" id="KW-1185">Reference proteome</keyword>
<feature type="region of interest" description="Disordered" evidence="1">
    <location>
        <begin position="1"/>
        <end position="34"/>
    </location>
</feature>
<evidence type="ECO:0000259" key="3">
    <source>
        <dbReference type="Pfam" id="PF20639"/>
    </source>
</evidence>
<dbReference type="InterPro" id="IPR048535">
    <property type="entry name" value="RRN6_beta-prop"/>
</dbReference>
<organism evidence="4 5">
    <name type="scientific">Phanerochaete sordida</name>
    <dbReference type="NCBI Taxonomy" id="48140"/>
    <lineage>
        <taxon>Eukaryota</taxon>
        <taxon>Fungi</taxon>
        <taxon>Dikarya</taxon>
        <taxon>Basidiomycota</taxon>
        <taxon>Agaricomycotina</taxon>
        <taxon>Agaricomycetes</taxon>
        <taxon>Polyporales</taxon>
        <taxon>Phanerochaetaceae</taxon>
        <taxon>Phanerochaete</taxon>
    </lineage>
</organism>
<dbReference type="InterPro" id="IPR048536">
    <property type="entry name" value="Rrn6_K-rich"/>
</dbReference>
<gene>
    <name evidence="4" type="ORF">PsYK624_069280</name>
</gene>
<dbReference type="EMBL" id="BPQB01000018">
    <property type="protein sequence ID" value="GJE90784.1"/>
    <property type="molecule type" value="Genomic_DNA"/>
</dbReference>
<feature type="compositionally biased region" description="Basic residues" evidence="1">
    <location>
        <begin position="889"/>
        <end position="902"/>
    </location>
</feature>
<evidence type="ECO:0000256" key="1">
    <source>
        <dbReference type="SAM" id="MobiDB-lite"/>
    </source>
</evidence>
<dbReference type="Proteomes" id="UP000703269">
    <property type="component" value="Unassembled WGS sequence"/>
</dbReference>
<dbReference type="PANTHER" id="PTHR28221">
    <property type="entry name" value="RNA POLYMERASE I-SPECIFIC TRANSCRIPTION INITIATION FACTOR RRN6"/>
    <property type="match status" value="1"/>
</dbReference>
<evidence type="ECO:0000313" key="4">
    <source>
        <dbReference type="EMBL" id="GJE90784.1"/>
    </source>
</evidence>